<accession>A0A7Y9IY53</accession>
<evidence type="ECO:0000256" key="6">
    <source>
        <dbReference type="ARBA" id="ARBA00023049"/>
    </source>
</evidence>
<dbReference type="InterPro" id="IPR001915">
    <property type="entry name" value="Peptidase_M48"/>
</dbReference>
<keyword evidence="4" id="KW-0378">Hydrolase</keyword>
<evidence type="ECO:0000256" key="7">
    <source>
        <dbReference type="PROSITE-ProRule" id="PRU00339"/>
    </source>
</evidence>
<dbReference type="InterPro" id="IPR051156">
    <property type="entry name" value="Mito/Outer_Membr_Metalloprot"/>
</dbReference>
<dbReference type="AlphaFoldDB" id="A0A7Y9IY53"/>
<evidence type="ECO:0000256" key="2">
    <source>
        <dbReference type="ARBA" id="ARBA00022670"/>
    </source>
</evidence>
<feature type="domain" description="Peptidase M48" evidence="8">
    <location>
        <begin position="82"/>
        <end position="272"/>
    </location>
</feature>
<dbReference type="Proteomes" id="UP000542125">
    <property type="component" value="Unassembled WGS sequence"/>
</dbReference>
<dbReference type="Gene3D" id="3.30.2010.10">
    <property type="entry name" value="Metalloproteases ('zincins'), catalytic domain"/>
    <property type="match status" value="1"/>
</dbReference>
<proteinExistence type="predicted"/>
<evidence type="ECO:0000256" key="4">
    <source>
        <dbReference type="ARBA" id="ARBA00022801"/>
    </source>
</evidence>
<sequence length="509" mass="55240">MVTPTRFPLLARNALACALLPVLLALPAPVWLPGASVAHAQPAGLPDLGESSADELSPRLERRLGEAIMAQSLTDPDYIDDPDISQYLNTMASNLSAHAPSDTQQIHVFPVRDASVNAFAMPGGFIGINAGLVVAAQSESELAGVMAHEIGHVVQRHVARGLVQQKQTSIIMVAALLAALVAARGNSQAPEAAMAFGQAAAIDAQLGFSREAEREADRTGFQMLSASGYDVNGMATFFGRLMALSSVNERTSTSFTRTHPLSIERMSDMQNRARSLSTGAAPPPSPPDFYFVRAKLRVLQAASGQDTIDAIRFLESRAMEATTGIEKAAAYYGVGVGYLRRRDYAKAQEAYDKATSGARDHVMLAGLAIDIATAQGNADKALTLSRAARERWPQQISLAFDYADALQRTGRHSDAVVFLNEQISRYPDQPRFRQMLATSYGGLQQPVAERRAMAEFYSRTGAMSAAVELLTQARGMSKDFYEQSQIDAQLRELQRRVKEENDMLKRFKS</sequence>
<evidence type="ECO:0000313" key="9">
    <source>
        <dbReference type="EMBL" id="NYE85173.1"/>
    </source>
</evidence>
<dbReference type="InterPro" id="IPR011990">
    <property type="entry name" value="TPR-like_helical_dom_sf"/>
</dbReference>
<name>A0A7Y9IY53_9BURK</name>
<dbReference type="GO" id="GO:0016020">
    <property type="term" value="C:membrane"/>
    <property type="evidence" value="ECO:0007669"/>
    <property type="project" value="TreeGrafter"/>
</dbReference>
<dbReference type="GO" id="GO:0046872">
    <property type="term" value="F:metal ion binding"/>
    <property type="evidence" value="ECO:0007669"/>
    <property type="project" value="UniProtKB-KW"/>
</dbReference>
<evidence type="ECO:0000256" key="1">
    <source>
        <dbReference type="ARBA" id="ARBA00001947"/>
    </source>
</evidence>
<comment type="caution">
    <text evidence="9">The sequence shown here is derived from an EMBL/GenBank/DDBJ whole genome shotgun (WGS) entry which is preliminary data.</text>
</comment>
<evidence type="ECO:0000256" key="3">
    <source>
        <dbReference type="ARBA" id="ARBA00022723"/>
    </source>
</evidence>
<keyword evidence="6" id="KW-0482">Metalloprotease</keyword>
<dbReference type="GO" id="GO:0004222">
    <property type="term" value="F:metalloendopeptidase activity"/>
    <property type="evidence" value="ECO:0007669"/>
    <property type="project" value="InterPro"/>
</dbReference>
<keyword evidence="2 9" id="KW-0645">Protease</keyword>
<feature type="repeat" description="TPR" evidence="7">
    <location>
        <begin position="328"/>
        <end position="361"/>
    </location>
</feature>
<dbReference type="GO" id="GO:0051603">
    <property type="term" value="P:proteolysis involved in protein catabolic process"/>
    <property type="evidence" value="ECO:0007669"/>
    <property type="project" value="TreeGrafter"/>
</dbReference>
<evidence type="ECO:0000313" key="10">
    <source>
        <dbReference type="Proteomes" id="UP000542125"/>
    </source>
</evidence>
<keyword evidence="10" id="KW-1185">Reference proteome</keyword>
<comment type="cofactor">
    <cofactor evidence="1">
        <name>Zn(2+)</name>
        <dbReference type="ChEBI" id="CHEBI:29105"/>
    </cofactor>
</comment>
<evidence type="ECO:0000259" key="8">
    <source>
        <dbReference type="Pfam" id="PF01435"/>
    </source>
</evidence>
<reference evidence="9 10" key="1">
    <citation type="submission" date="2020-07" db="EMBL/GenBank/DDBJ databases">
        <title>Genomic Encyclopedia of Type Strains, Phase IV (KMG-V): Genome sequencing to study the core and pangenomes of soil and plant-associated prokaryotes.</title>
        <authorList>
            <person name="Whitman W."/>
        </authorList>
    </citation>
    <scope>NUCLEOTIDE SEQUENCE [LARGE SCALE GENOMIC DNA]</scope>
    <source>
        <strain evidence="9 10">SAS40</strain>
    </source>
</reference>
<dbReference type="CDD" id="cd07324">
    <property type="entry name" value="M48C_Oma1-like"/>
    <property type="match status" value="1"/>
</dbReference>
<dbReference type="Gene3D" id="1.25.40.10">
    <property type="entry name" value="Tetratricopeptide repeat domain"/>
    <property type="match status" value="1"/>
</dbReference>
<evidence type="ECO:0000256" key="5">
    <source>
        <dbReference type="ARBA" id="ARBA00022833"/>
    </source>
</evidence>
<gene>
    <name evidence="9" type="ORF">FHW18_004480</name>
</gene>
<dbReference type="RefSeq" id="WP_179589166.1">
    <property type="nucleotide sequence ID" value="NZ_JACBYR010000002.1"/>
</dbReference>
<dbReference type="PANTHER" id="PTHR22726">
    <property type="entry name" value="METALLOENDOPEPTIDASE OMA1"/>
    <property type="match status" value="1"/>
</dbReference>
<dbReference type="PANTHER" id="PTHR22726:SF1">
    <property type="entry name" value="METALLOENDOPEPTIDASE OMA1, MITOCHONDRIAL"/>
    <property type="match status" value="1"/>
</dbReference>
<keyword evidence="7" id="KW-0802">TPR repeat</keyword>
<dbReference type="Pfam" id="PF14559">
    <property type="entry name" value="TPR_19"/>
    <property type="match status" value="1"/>
</dbReference>
<dbReference type="SUPFAM" id="SSF48452">
    <property type="entry name" value="TPR-like"/>
    <property type="match status" value="1"/>
</dbReference>
<dbReference type="InterPro" id="IPR019734">
    <property type="entry name" value="TPR_rpt"/>
</dbReference>
<dbReference type="EMBL" id="JACBYR010000002">
    <property type="protein sequence ID" value="NYE85173.1"/>
    <property type="molecule type" value="Genomic_DNA"/>
</dbReference>
<dbReference type="PROSITE" id="PS50005">
    <property type="entry name" value="TPR"/>
    <property type="match status" value="1"/>
</dbReference>
<protein>
    <submittedName>
        <fullName evidence="9">Putative Zn-dependent protease</fullName>
    </submittedName>
</protein>
<keyword evidence="3" id="KW-0479">Metal-binding</keyword>
<organism evidence="9 10">
    <name type="scientific">Pigmentiphaga litoralis</name>
    <dbReference type="NCBI Taxonomy" id="516702"/>
    <lineage>
        <taxon>Bacteria</taxon>
        <taxon>Pseudomonadati</taxon>
        <taxon>Pseudomonadota</taxon>
        <taxon>Betaproteobacteria</taxon>
        <taxon>Burkholderiales</taxon>
        <taxon>Alcaligenaceae</taxon>
        <taxon>Pigmentiphaga</taxon>
    </lineage>
</organism>
<keyword evidence="5" id="KW-0862">Zinc</keyword>
<dbReference type="Pfam" id="PF01435">
    <property type="entry name" value="Peptidase_M48"/>
    <property type="match status" value="1"/>
</dbReference>